<accession>A0ABD0LCP3</accession>
<reference evidence="12 13" key="1">
    <citation type="journal article" date="2023" name="Sci. Data">
        <title>Genome assembly of the Korean intertidal mud-creeper Batillaria attramentaria.</title>
        <authorList>
            <person name="Patra A.K."/>
            <person name="Ho P.T."/>
            <person name="Jun S."/>
            <person name="Lee S.J."/>
            <person name="Kim Y."/>
            <person name="Won Y.J."/>
        </authorList>
    </citation>
    <scope>NUCLEOTIDE SEQUENCE [LARGE SCALE GENOMIC DNA]</scope>
    <source>
        <strain evidence="12">Wonlab-2016</strain>
    </source>
</reference>
<dbReference type="PANTHER" id="PTHR45973">
    <property type="entry name" value="PROTEIN PHOSPHATASE 1 REGULATORY SUBUNIT SDS22-RELATED"/>
    <property type="match status" value="1"/>
</dbReference>
<dbReference type="SUPFAM" id="SSF52075">
    <property type="entry name" value="Outer arm dynein light chain 1"/>
    <property type="match status" value="1"/>
</dbReference>
<evidence type="ECO:0000256" key="7">
    <source>
        <dbReference type="ARBA" id="ARBA00023069"/>
    </source>
</evidence>
<comment type="similarity">
    <text evidence="10">Belongs to the DRC3 family.</text>
</comment>
<evidence type="ECO:0000256" key="11">
    <source>
        <dbReference type="ARBA" id="ARBA00040950"/>
    </source>
</evidence>
<protein>
    <recommendedName>
        <fullName evidence="11">Dynein regulatory complex subunit 3</fullName>
    </recommendedName>
</protein>
<dbReference type="Gene3D" id="3.80.10.10">
    <property type="entry name" value="Ribonuclease Inhibitor"/>
    <property type="match status" value="1"/>
</dbReference>
<keyword evidence="7" id="KW-0969">Cilium</keyword>
<keyword evidence="2" id="KW-0963">Cytoplasm</keyword>
<evidence type="ECO:0000256" key="1">
    <source>
        <dbReference type="ARBA" id="ARBA00004611"/>
    </source>
</evidence>
<dbReference type="Proteomes" id="UP001519460">
    <property type="component" value="Unassembled WGS sequence"/>
</dbReference>
<evidence type="ECO:0000313" key="12">
    <source>
        <dbReference type="EMBL" id="KAK7497342.1"/>
    </source>
</evidence>
<dbReference type="PROSITE" id="PS51450">
    <property type="entry name" value="LRR"/>
    <property type="match status" value="4"/>
</dbReference>
<comment type="caution">
    <text evidence="12">The sequence shown here is derived from an EMBL/GenBank/DDBJ whole genome shotgun (WGS) entry which is preliminary data.</text>
</comment>
<sequence>MSYLYNTLSPSVIDDEMLQTAVDEQGPKGDAGKVARAEGIEFKDARSLQLDYKNILTIQGLFEFTNLTKLQLDNNIIEKIEGLDKLVHLVWLDLSFNNIEVIEGLDTLTKLEDLTLYNNRISCIENMDTLTNLEIFSIGNNDIRHVDNILYLRRFRKLKTLNLSRNPLCNLDVYRLYAAAILPHLVYLDYRLLDDDVRRKGYDRYQIQVEEILDNERKAAAAQEEAEKEAADFAYHSAAFIPNLNGPQLFEAMYENDEEGKILNTMPNAEEQITKFSESFEKICHNMFEFGLEAYSKRMDEVNLFWECINEAKSENREAGMKAISDFTAYKEVRFNQMSHMWDPKEVRRAVCGYNAKVTELWNTLMGAELHLLDQIEEIIQNFDLSLQDHVSNFNENIQGFMAQIRELEGNNHEKLILLASQNQDPILRGDIEVPKDLAALFADKDTLLNAIATSHDTHMLVIDQKEDSMLKGISKWHADLVNKVHQEEEIDRNRHRVVEITHFTEHLRDELQNMEMLNIL</sequence>
<gene>
    <name evidence="12" type="ORF">BaRGS_00011386</name>
</gene>
<dbReference type="SMART" id="SM00365">
    <property type="entry name" value="LRR_SD22"/>
    <property type="match status" value="4"/>
</dbReference>
<organism evidence="12 13">
    <name type="scientific">Batillaria attramentaria</name>
    <dbReference type="NCBI Taxonomy" id="370345"/>
    <lineage>
        <taxon>Eukaryota</taxon>
        <taxon>Metazoa</taxon>
        <taxon>Spiralia</taxon>
        <taxon>Lophotrochozoa</taxon>
        <taxon>Mollusca</taxon>
        <taxon>Gastropoda</taxon>
        <taxon>Caenogastropoda</taxon>
        <taxon>Sorbeoconcha</taxon>
        <taxon>Cerithioidea</taxon>
        <taxon>Batillariidae</taxon>
        <taxon>Batillaria</taxon>
    </lineage>
</organism>
<dbReference type="AlphaFoldDB" id="A0ABD0LCP3"/>
<evidence type="ECO:0000256" key="2">
    <source>
        <dbReference type="ARBA" id="ARBA00022490"/>
    </source>
</evidence>
<name>A0ABD0LCP3_9CAEN</name>
<evidence type="ECO:0000256" key="5">
    <source>
        <dbReference type="ARBA" id="ARBA00022846"/>
    </source>
</evidence>
<keyword evidence="8" id="KW-0206">Cytoskeleton</keyword>
<dbReference type="InterPro" id="IPR001611">
    <property type="entry name" value="Leu-rich_rpt"/>
</dbReference>
<evidence type="ECO:0000256" key="6">
    <source>
        <dbReference type="ARBA" id="ARBA00023054"/>
    </source>
</evidence>
<dbReference type="Pfam" id="PF14580">
    <property type="entry name" value="LRR_9"/>
    <property type="match status" value="1"/>
</dbReference>
<dbReference type="PANTHER" id="PTHR45973:SF12">
    <property type="entry name" value="DYNEIN REGULATORY COMPLEX SUBUNIT 3"/>
    <property type="match status" value="1"/>
</dbReference>
<keyword evidence="5" id="KW-0282">Flagellum</keyword>
<keyword evidence="9" id="KW-0966">Cell projection</keyword>
<evidence type="ECO:0000256" key="9">
    <source>
        <dbReference type="ARBA" id="ARBA00023273"/>
    </source>
</evidence>
<evidence type="ECO:0000256" key="4">
    <source>
        <dbReference type="ARBA" id="ARBA00022737"/>
    </source>
</evidence>
<evidence type="ECO:0000256" key="3">
    <source>
        <dbReference type="ARBA" id="ARBA00022614"/>
    </source>
</evidence>
<keyword evidence="6" id="KW-0175">Coiled coil</keyword>
<keyword evidence="3" id="KW-0433">Leucine-rich repeat</keyword>
<keyword evidence="4" id="KW-0677">Repeat</keyword>
<dbReference type="InterPro" id="IPR050576">
    <property type="entry name" value="Cilia_flagella_integrity"/>
</dbReference>
<comment type="subcellular location">
    <subcellularLocation>
        <location evidence="1">Cytoplasm</location>
        <location evidence="1">Cytoskeleton</location>
        <location evidence="1">Flagellum axoneme</location>
    </subcellularLocation>
</comment>
<dbReference type="EMBL" id="JACVVK020000059">
    <property type="protein sequence ID" value="KAK7497342.1"/>
    <property type="molecule type" value="Genomic_DNA"/>
</dbReference>
<proteinExistence type="inferred from homology"/>
<dbReference type="InterPro" id="IPR032675">
    <property type="entry name" value="LRR_dom_sf"/>
</dbReference>
<evidence type="ECO:0000256" key="10">
    <source>
        <dbReference type="ARBA" id="ARBA00038378"/>
    </source>
</evidence>
<evidence type="ECO:0000313" key="13">
    <source>
        <dbReference type="Proteomes" id="UP001519460"/>
    </source>
</evidence>
<evidence type="ECO:0000256" key="8">
    <source>
        <dbReference type="ARBA" id="ARBA00023212"/>
    </source>
</evidence>
<keyword evidence="13" id="KW-1185">Reference proteome</keyword>